<dbReference type="RefSeq" id="WP_193918425.1">
    <property type="nucleotide sequence ID" value="NZ_JADEWL010000014.1"/>
</dbReference>
<comment type="subcellular location">
    <subcellularLocation>
        <location evidence="1">Cell inner membrane</location>
        <topology evidence="1">Multi-pass membrane protein</topology>
    </subcellularLocation>
</comment>
<evidence type="ECO:0000256" key="1">
    <source>
        <dbReference type="ARBA" id="ARBA00004429"/>
    </source>
</evidence>
<evidence type="ECO:0000256" key="7">
    <source>
        <dbReference type="ARBA" id="ARBA00022989"/>
    </source>
</evidence>
<keyword evidence="3" id="KW-1003">Cell membrane</keyword>
<dbReference type="GO" id="GO:0003333">
    <property type="term" value="P:amino acid transmembrane transport"/>
    <property type="evidence" value="ECO:0007669"/>
    <property type="project" value="InterPro"/>
</dbReference>
<feature type="transmembrane region" description="Helical" evidence="9">
    <location>
        <begin position="346"/>
        <end position="365"/>
    </location>
</feature>
<reference evidence="10" key="1">
    <citation type="submission" date="2020-10" db="EMBL/GenBank/DDBJ databases">
        <authorList>
            <person name="Castelo-Branco R."/>
            <person name="Eusebio N."/>
            <person name="Adriana R."/>
            <person name="Vieira A."/>
            <person name="Brugerolle De Fraissinette N."/>
            <person name="Rezende De Castro R."/>
            <person name="Schneider M.P."/>
            <person name="Vasconcelos V."/>
            <person name="Leao P.N."/>
        </authorList>
    </citation>
    <scope>NUCLEOTIDE SEQUENCE</scope>
    <source>
        <strain evidence="10">LEGE 06105</strain>
    </source>
</reference>
<feature type="transmembrane region" description="Helical" evidence="9">
    <location>
        <begin position="371"/>
        <end position="390"/>
    </location>
</feature>
<evidence type="ECO:0000256" key="6">
    <source>
        <dbReference type="ARBA" id="ARBA00022970"/>
    </source>
</evidence>
<feature type="transmembrane region" description="Helical" evidence="9">
    <location>
        <begin position="67"/>
        <end position="87"/>
    </location>
</feature>
<dbReference type="InterPro" id="IPR013059">
    <property type="entry name" value="Trp_tyr_transpt"/>
</dbReference>
<sequence length="427" mass="45693">MKTIDNSDVPETTRLFSNLSFEKNRLIHKSGSVVGSTLLIAGTTVGAGILALPTVTLPSGVLPSTALLIGVWLYTVVSALLIAEVSLNGMRYNGRASNGLLAMVESSLGTIGTRIAGGAYLFLHYALLIAYVSQGGEILISAVEKIWDLHYVPAWIGSTGFALIFGSILYLGKDRFVERLNSFFVAIVIASFIGLLLLGATQIHPTSLLSQDWSALPPALSVMLVALFFHNIIPVVATQLEGDAAKVRQSIVVGSAIPLVMFVLWNAVILGSVTPAMLQNISGDSSIFDPLQILRAGDAGQWLGILITVFSEFAIATSFIGFFYGLRDLFQDMNLFADTPNVSLPLISLILFPPMGFSAINPNIFFTALDYAGTFSVSILGGIIPAVIAWKQRDKYKELNQSLVPGGKLVLVVMIGIAMIAIILGNW</sequence>
<evidence type="ECO:0000256" key="2">
    <source>
        <dbReference type="ARBA" id="ARBA00022448"/>
    </source>
</evidence>
<evidence type="ECO:0000256" key="8">
    <source>
        <dbReference type="ARBA" id="ARBA00023136"/>
    </source>
</evidence>
<evidence type="ECO:0000256" key="3">
    <source>
        <dbReference type="ARBA" id="ARBA00022475"/>
    </source>
</evidence>
<feature type="transmembrane region" description="Helical" evidence="9">
    <location>
        <begin position="183"/>
        <end position="203"/>
    </location>
</feature>
<keyword evidence="5 9" id="KW-0812">Transmembrane</keyword>
<keyword evidence="8 9" id="KW-0472">Membrane</keyword>
<keyword evidence="6" id="KW-0029">Amino-acid transport</keyword>
<gene>
    <name evidence="10" type="ORF">IQ247_06930</name>
</gene>
<evidence type="ECO:0000313" key="11">
    <source>
        <dbReference type="Proteomes" id="UP000620559"/>
    </source>
</evidence>
<dbReference type="Proteomes" id="UP000620559">
    <property type="component" value="Unassembled WGS sequence"/>
</dbReference>
<dbReference type="Pfam" id="PF03222">
    <property type="entry name" value="Trp_Tyr_perm"/>
    <property type="match status" value="1"/>
</dbReference>
<dbReference type="PRINTS" id="PR00166">
    <property type="entry name" value="AROAAPRMEASE"/>
</dbReference>
<protein>
    <submittedName>
        <fullName evidence="10">Tyrosine transporter</fullName>
    </submittedName>
</protein>
<proteinExistence type="predicted"/>
<dbReference type="InterPro" id="IPR018227">
    <property type="entry name" value="Amino_acid_transport_2"/>
</dbReference>
<keyword evidence="7 9" id="KW-1133">Transmembrane helix</keyword>
<dbReference type="PANTHER" id="PTHR32195:SF26">
    <property type="entry name" value="TRYPTOPHAN OR TYROSINE TRANSPORTER PROTEIN"/>
    <property type="match status" value="1"/>
</dbReference>
<feature type="transmembrane region" description="Helical" evidence="9">
    <location>
        <begin position="33"/>
        <end position="55"/>
    </location>
</feature>
<evidence type="ECO:0000256" key="5">
    <source>
        <dbReference type="ARBA" id="ARBA00022692"/>
    </source>
</evidence>
<dbReference type="GO" id="GO:0015173">
    <property type="term" value="F:aromatic amino acid transmembrane transporter activity"/>
    <property type="evidence" value="ECO:0007669"/>
    <property type="project" value="InterPro"/>
</dbReference>
<dbReference type="GO" id="GO:0005886">
    <property type="term" value="C:plasma membrane"/>
    <property type="evidence" value="ECO:0007669"/>
    <property type="project" value="UniProtKB-SubCell"/>
</dbReference>
<accession>A0A8J7F0J9</accession>
<feature type="transmembrane region" description="Helical" evidence="9">
    <location>
        <begin position="302"/>
        <end position="326"/>
    </location>
</feature>
<comment type="caution">
    <text evidence="10">The sequence shown here is derived from an EMBL/GenBank/DDBJ whole genome shotgun (WGS) entry which is preliminary data.</text>
</comment>
<evidence type="ECO:0000256" key="9">
    <source>
        <dbReference type="SAM" id="Phobius"/>
    </source>
</evidence>
<dbReference type="AlphaFoldDB" id="A0A8J7F0J9"/>
<keyword evidence="4" id="KW-0997">Cell inner membrane</keyword>
<dbReference type="PANTHER" id="PTHR32195">
    <property type="entry name" value="OS07G0662800 PROTEIN"/>
    <property type="match status" value="1"/>
</dbReference>
<feature type="transmembrane region" description="Helical" evidence="9">
    <location>
        <begin position="108"/>
        <end position="132"/>
    </location>
</feature>
<feature type="transmembrane region" description="Helical" evidence="9">
    <location>
        <begin position="402"/>
        <end position="424"/>
    </location>
</feature>
<organism evidence="10 11">
    <name type="scientific">Plectonema cf. radiosum LEGE 06105</name>
    <dbReference type="NCBI Taxonomy" id="945769"/>
    <lineage>
        <taxon>Bacteria</taxon>
        <taxon>Bacillati</taxon>
        <taxon>Cyanobacteriota</taxon>
        <taxon>Cyanophyceae</taxon>
        <taxon>Oscillatoriophycideae</taxon>
        <taxon>Oscillatoriales</taxon>
        <taxon>Microcoleaceae</taxon>
        <taxon>Plectonema</taxon>
    </lineage>
</organism>
<evidence type="ECO:0000313" key="10">
    <source>
        <dbReference type="EMBL" id="MBE9212447.1"/>
    </source>
</evidence>
<feature type="transmembrane region" description="Helical" evidence="9">
    <location>
        <begin position="152"/>
        <end position="171"/>
    </location>
</feature>
<evidence type="ECO:0000256" key="4">
    <source>
        <dbReference type="ARBA" id="ARBA00022519"/>
    </source>
</evidence>
<keyword evidence="11" id="KW-1185">Reference proteome</keyword>
<feature type="transmembrane region" description="Helical" evidence="9">
    <location>
        <begin position="250"/>
        <end position="270"/>
    </location>
</feature>
<keyword evidence="2" id="KW-0813">Transport</keyword>
<name>A0A8J7F0J9_9CYAN</name>
<feature type="transmembrane region" description="Helical" evidence="9">
    <location>
        <begin position="215"/>
        <end position="238"/>
    </location>
</feature>
<dbReference type="Gene3D" id="1.20.1740.10">
    <property type="entry name" value="Amino acid/polyamine transporter I"/>
    <property type="match status" value="1"/>
</dbReference>
<dbReference type="EMBL" id="JADEWL010000014">
    <property type="protein sequence ID" value="MBE9212447.1"/>
    <property type="molecule type" value="Genomic_DNA"/>
</dbReference>